<keyword evidence="2" id="KW-1185">Reference proteome</keyword>
<dbReference type="Proteomes" id="UP000242474">
    <property type="component" value="Unassembled WGS sequence"/>
</dbReference>
<dbReference type="AlphaFoldDB" id="A0A2G5BE11"/>
<sequence>MNGHLSFVRHNSSSDGMGEHGRIAFLKDIEMLVRNPELNNYLLRIICGGTVHMDSNGKVIADNANFIISKLHSLLYKDEDTHRHFYSHTCMAMTPIGQHLCDIGSVFELVIIVYNARKAHATVLKE</sequence>
<reference evidence="1 2" key="1">
    <citation type="journal article" date="2015" name="Genome Biol. Evol.">
        <title>Phylogenomic analyses indicate that early fungi evolved digesting cell walls of algal ancestors of land plants.</title>
        <authorList>
            <person name="Chang Y."/>
            <person name="Wang S."/>
            <person name="Sekimoto S."/>
            <person name="Aerts A.L."/>
            <person name="Choi C."/>
            <person name="Clum A."/>
            <person name="LaButti K.M."/>
            <person name="Lindquist E.A."/>
            <person name="Yee Ngan C."/>
            <person name="Ohm R.A."/>
            <person name="Salamov A.A."/>
            <person name="Grigoriev I.V."/>
            <person name="Spatafora J.W."/>
            <person name="Berbee M.L."/>
        </authorList>
    </citation>
    <scope>NUCLEOTIDE SEQUENCE [LARGE SCALE GENOMIC DNA]</scope>
    <source>
        <strain evidence="1 2">NRRL 1564</strain>
    </source>
</reference>
<gene>
    <name evidence="1" type="ORF">COEREDRAFT_86247</name>
</gene>
<protein>
    <submittedName>
        <fullName evidence="1">Uncharacterized protein</fullName>
    </submittedName>
</protein>
<dbReference type="OrthoDB" id="5584477at2759"/>
<dbReference type="EMBL" id="KZ303495">
    <property type="protein sequence ID" value="PIA17248.1"/>
    <property type="molecule type" value="Genomic_DNA"/>
</dbReference>
<proteinExistence type="predicted"/>
<evidence type="ECO:0000313" key="1">
    <source>
        <dbReference type="EMBL" id="PIA17248.1"/>
    </source>
</evidence>
<name>A0A2G5BE11_COERN</name>
<evidence type="ECO:0000313" key="2">
    <source>
        <dbReference type="Proteomes" id="UP000242474"/>
    </source>
</evidence>
<organism evidence="1 2">
    <name type="scientific">Coemansia reversa (strain ATCC 12441 / NRRL 1564)</name>
    <dbReference type="NCBI Taxonomy" id="763665"/>
    <lineage>
        <taxon>Eukaryota</taxon>
        <taxon>Fungi</taxon>
        <taxon>Fungi incertae sedis</taxon>
        <taxon>Zoopagomycota</taxon>
        <taxon>Kickxellomycotina</taxon>
        <taxon>Kickxellomycetes</taxon>
        <taxon>Kickxellales</taxon>
        <taxon>Kickxellaceae</taxon>
        <taxon>Coemansia</taxon>
    </lineage>
</organism>
<accession>A0A2G5BE11</accession>